<feature type="region of interest" description="Disordered" evidence="1">
    <location>
        <begin position="157"/>
        <end position="194"/>
    </location>
</feature>
<evidence type="ECO:0000256" key="1">
    <source>
        <dbReference type="SAM" id="MobiDB-lite"/>
    </source>
</evidence>
<evidence type="ECO:0000313" key="3">
    <source>
        <dbReference type="Proteomes" id="UP001530377"/>
    </source>
</evidence>
<reference evidence="2 3" key="1">
    <citation type="submission" date="2024-10" db="EMBL/GenBank/DDBJ databases">
        <title>Updated reference genomes for cyclostephanoid diatoms.</title>
        <authorList>
            <person name="Roberts W.R."/>
            <person name="Alverson A.J."/>
        </authorList>
    </citation>
    <scope>NUCLEOTIDE SEQUENCE [LARGE SCALE GENOMIC DNA]</scope>
    <source>
        <strain evidence="2 3">AJA228-03</strain>
    </source>
</reference>
<comment type="caution">
    <text evidence="2">The sequence shown here is derived from an EMBL/GenBank/DDBJ whole genome shotgun (WGS) entry which is preliminary data.</text>
</comment>
<proteinExistence type="predicted"/>
<name>A0ABD3RYE9_9STRA</name>
<dbReference type="Proteomes" id="UP001530377">
    <property type="component" value="Unassembled WGS sequence"/>
</dbReference>
<accession>A0ABD3RYE9</accession>
<dbReference type="AlphaFoldDB" id="A0ABD3RYE9"/>
<protein>
    <submittedName>
        <fullName evidence="2">Uncharacterized protein</fullName>
    </submittedName>
</protein>
<dbReference type="EMBL" id="JALLPB020000115">
    <property type="protein sequence ID" value="KAL3817211.1"/>
    <property type="molecule type" value="Genomic_DNA"/>
</dbReference>
<feature type="region of interest" description="Disordered" evidence="1">
    <location>
        <begin position="412"/>
        <end position="431"/>
    </location>
</feature>
<organism evidence="2 3">
    <name type="scientific">Cyclostephanos tholiformis</name>
    <dbReference type="NCBI Taxonomy" id="382380"/>
    <lineage>
        <taxon>Eukaryota</taxon>
        <taxon>Sar</taxon>
        <taxon>Stramenopiles</taxon>
        <taxon>Ochrophyta</taxon>
        <taxon>Bacillariophyta</taxon>
        <taxon>Coscinodiscophyceae</taxon>
        <taxon>Thalassiosirophycidae</taxon>
        <taxon>Stephanodiscales</taxon>
        <taxon>Stephanodiscaceae</taxon>
        <taxon>Cyclostephanos</taxon>
    </lineage>
</organism>
<feature type="compositionally biased region" description="Polar residues" evidence="1">
    <location>
        <begin position="161"/>
        <end position="188"/>
    </location>
</feature>
<keyword evidence="3" id="KW-1185">Reference proteome</keyword>
<sequence>MVVLVTNHTNYFTPDTLISSIPRLSPSPDTTFFSIMLAKLLWLPLSAVCIYSGSTESKLLRASAKETPNERILENIASVCLTVEQCHDKFLSLDTGGYFYSGSTFPSKGCFMKNKNVMFGTGGTDEEIAEINLPGMLTRVWCDIEVETQTFTAAGFPEPTVSLTNRPTSDPISNQVANDSTKGPTRQPSIYAPTDLGWNHGSTTAMTNSSHIMELNVPQDAVIGDTLFLFLSRTDGYVPIRLDEWTDVAQCFKSSNEQPTCLTAQDCLKDDGTYCKSFAKGRGRDLGSVAFYHKLTEADEKRGGRGWRSWTIDLGGGSTAWSIITAVKGVNEQNPVLGSAGASCDKESGSAFPSVFGNRNDVLLLSQSFDDNAKESHFQPPDGTSLLGWITGVDEAGFVFGKRLSRQGETGKLITRGTGGRRGDPPGVGATKTLSHYRDCKDAMLSVVVNRAR</sequence>
<gene>
    <name evidence="2" type="ORF">ACHAXA_001766</name>
</gene>
<evidence type="ECO:0000313" key="2">
    <source>
        <dbReference type="EMBL" id="KAL3817211.1"/>
    </source>
</evidence>